<dbReference type="InterPro" id="IPR014730">
    <property type="entry name" value="ETF_a/b_N"/>
</dbReference>
<dbReference type="InterPro" id="IPR012255">
    <property type="entry name" value="ETF_b"/>
</dbReference>
<gene>
    <name evidence="3" type="ORF">SAMN06296020_11824</name>
</gene>
<dbReference type="InterPro" id="IPR033948">
    <property type="entry name" value="ETF_beta_N"/>
</dbReference>
<dbReference type="InterPro" id="IPR014729">
    <property type="entry name" value="Rossmann-like_a/b/a_fold"/>
</dbReference>
<keyword evidence="4" id="KW-1185">Reference proteome</keyword>
<dbReference type="PIRSF" id="PIRSF000090">
    <property type="entry name" value="Beta-ETF"/>
    <property type="match status" value="1"/>
</dbReference>
<evidence type="ECO:0000256" key="1">
    <source>
        <dbReference type="ARBA" id="ARBA00042002"/>
    </source>
</evidence>
<evidence type="ECO:0000259" key="2">
    <source>
        <dbReference type="SMART" id="SM00893"/>
    </source>
</evidence>
<accession>A0AA46AKA4</accession>
<dbReference type="SUPFAM" id="SSF52402">
    <property type="entry name" value="Adenine nucleotide alpha hydrolases-like"/>
    <property type="match status" value="1"/>
</dbReference>
<dbReference type="GO" id="GO:0009055">
    <property type="term" value="F:electron transfer activity"/>
    <property type="evidence" value="ECO:0007669"/>
    <property type="project" value="InterPro"/>
</dbReference>
<feature type="domain" description="Electron transfer flavoprotein alpha/beta-subunit N-terminal" evidence="2">
    <location>
        <begin position="22"/>
        <end position="213"/>
    </location>
</feature>
<dbReference type="PANTHER" id="PTHR21294:SF17">
    <property type="entry name" value="PROTEIN FIXA"/>
    <property type="match status" value="1"/>
</dbReference>
<protein>
    <recommendedName>
        <fullName evidence="1">Electron transfer flavoprotein small subunit</fullName>
    </recommendedName>
</protein>
<dbReference type="EMBL" id="FXUF01000018">
    <property type="protein sequence ID" value="SMP69202.1"/>
    <property type="molecule type" value="Genomic_DNA"/>
</dbReference>
<organism evidence="3 4">
    <name type="scientific">Anoxynatronum buryatiense</name>
    <dbReference type="NCBI Taxonomy" id="489973"/>
    <lineage>
        <taxon>Bacteria</taxon>
        <taxon>Bacillati</taxon>
        <taxon>Bacillota</taxon>
        <taxon>Clostridia</taxon>
        <taxon>Eubacteriales</taxon>
        <taxon>Clostridiaceae</taxon>
        <taxon>Anoxynatronum</taxon>
    </lineage>
</organism>
<dbReference type="SMART" id="SM00893">
    <property type="entry name" value="ETF"/>
    <property type="match status" value="1"/>
</dbReference>
<reference evidence="3" key="1">
    <citation type="submission" date="2017-05" db="EMBL/GenBank/DDBJ databases">
        <authorList>
            <person name="Varghese N."/>
            <person name="Submissions S."/>
        </authorList>
    </citation>
    <scope>NUCLEOTIDE SEQUENCE</scope>
    <source>
        <strain evidence="3">Su22</strain>
    </source>
</reference>
<dbReference type="RefSeq" id="WP_283410590.1">
    <property type="nucleotide sequence ID" value="NZ_FXUF01000018.1"/>
</dbReference>
<evidence type="ECO:0000313" key="3">
    <source>
        <dbReference type="EMBL" id="SMP69202.1"/>
    </source>
</evidence>
<sequence>MHIIVLMKEVPDMEKVRFDTEKGVIDRKSAGTEVNPFDLNALEAAVQLKESAGATVTALCMGPPQAEKSLKEALSRGADEALLLSDAAFGGSDTWATARTLAAAIGKIGAYDAIFAGEKTVDGDTGQVGAQVAQLLALPLVSYVESLCWEEGKRLAAVVSLWDGFYRKTVTGKGLFTFTKTANTPRLPGVRDKMKARKAVIPCWKLADLAGHLDASETGFSGSPTKVKRIVIPPAPQRQGQCYRDALPEALDHLETLLKSKHLLKEVEA</sequence>
<dbReference type="AlphaFoldDB" id="A0AA46AKA4"/>
<comment type="caution">
    <text evidence="3">The sequence shown here is derived from an EMBL/GenBank/DDBJ whole genome shotgun (WGS) entry which is preliminary data.</text>
</comment>
<dbReference type="Proteomes" id="UP001158066">
    <property type="component" value="Unassembled WGS sequence"/>
</dbReference>
<dbReference type="Pfam" id="PF01012">
    <property type="entry name" value="ETF"/>
    <property type="match status" value="1"/>
</dbReference>
<evidence type="ECO:0000313" key="4">
    <source>
        <dbReference type="Proteomes" id="UP001158066"/>
    </source>
</evidence>
<proteinExistence type="predicted"/>
<dbReference type="CDD" id="cd01714">
    <property type="entry name" value="ETF_beta"/>
    <property type="match status" value="1"/>
</dbReference>
<name>A0AA46AKA4_9CLOT</name>
<dbReference type="PANTHER" id="PTHR21294">
    <property type="entry name" value="ELECTRON TRANSFER FLAVOPROTEIN BETA-SUBUNIT"/>
    <property type="match status" value="1"/>
</dbReference>
<dbReference type="Gene3D" id="3.40.50.620">
    <property type="entry name" value="HUPs"/>
    <property type="match status" value="1"/>
</dbReference>